<dbReference type="Proteomes" id="UP000006514">
    <property type="component" value="Unassembled WGS sequence"/>
</dbReference>
<proteinExistence type="predicted"/>
<organism evidence="1 2">
    <name type="scientific">Auricularia subglabra (strain TFB-10046 / SS5)</name>
    <name type="common">White-rot fungus</name>
    <name type="synonym">Auricularia delicata (strain TFB10046)</name>
    <dbReference type="NCBI Taxonomy" id="717982"/>
    <lineage>
        <taxon>Eukaryota</taxon>
        <taxon>Fungi</taxon>
        <taxon>Dikarya</taxon>
        <taxon>Basidiomycota</taxon>
        <taxon>Agaricomycotina</taxon>
        <taxon>Agaricomycetes</taxon>
        <taxon>Auriculariales</taxon>
        <taxon>Auriculariaceae</taxon>
        <taxon>Auricularia</taxon>
    </lineage>
</organism>
<dbReference type="EMBL" id="JH687810">
    <property type="protein sequence ID" value="EJD39725.1"/>
    <property type="molecule type" value="Genomic_DNA"/>
</dbReference>
<keyword evidence="2" id="KW-1185">Reference proteome</keyword>
<evidence type="ECO:0000313" key="1">
    <source>
        <dbReference type="EMBL" id="EJD39725.1"/>
    </source>
</evidence>
<reference evidence="2" key="1">
    <citation type="journal article" date="2012" name="Science">
        <title>The Paleozoic origin of enzymatic lignin decomposition reconstructed from 31 fungal genomes.</title>
        <authorList>
            <person name="Floudas D."/>
            <person name="Binder M."/>
            <person name="Riley R."/>
            <person name="Barry K."/>
            <person name="Blanchette R.A."/>
            <person name="Henrissat B."/>
            <person name="Martinez A.T."/>
            <person name="Otillar R."/>
            <person name="Spatafora J.W."/>
            <person name="Yadav J.S."/>
            <person name="Aerts A."/>
            <person name="Benoit I."/>
            <person name="Boyd A."/>
            <person name="Carlson A."/>
            <person name="Copeland A."/>
            <person name="Coutinho P.M."/>
            <person name="de Vries R.P."/>
            <person name="Ferreira P."/>
            <person name="Findley K."/>
            <person name="Foster B."/>
            <person name="Gaskell J."/>
            <person name="Glotzer D."/>
            <person name="Gorecki P."/>
            <person name="Heitman J."/>
            <person name="Hesse C."/>
            <person name="Hori C."/>
            <person name="Igarashi K."/>
            <person name="Jurgens J.A."/>
            <person name="Kallen N."/>
            <person name="Kersten P."/>
            <person name="Kohler A."/>
            <person name="Kuees U."/>
            <person name="Kumar T.K.A."/>
            <person name="Kuo A."/>
            <person name="LaButti K."/>
            <person name="Larrondo L.F."/>
            <person name="Lindquist E."/>
            <person name="Ling A."/>
            <person name="Lombard V."/>
            <person name="Lucas S."/>
            <person name="Lundell T."/>
            <person name="Martin R."/>
            <person name="McLaughlin D.J."/>
            <person name="Morgenstern I."/>
            <person name="Morin E."/>
            <person name="Murat C."/>
            <person name="Nagy L.G."/>
            <person name="Nolan M."/>
            <person name="Ohm R.A."/>
            <person name="Patyshakuliyeva A."/>
            <person name="Rokas A."/>
            <person name="Ruiz-Duenas F.J."/>
            <person name="Sabat G."/>
            <person name="Salamov A."/>
            <person name="Samejima M."/>
            <person name="Schmutz J."/>
            <person name="Slot J.C."/>
            <person name="St John F."/>
            <person name="Stenlid J."/>
            <person name="Sun H."/>
            <person name="Sun S."/>
            <person name="Syed K."/>
            <person name="Tsang A."/>
            <person name="Wiebenga A."/>
            <person name="Young D."/>
            <person name="Pisabarro A."/>
            <person name="Eastwood D.C."/>
            <person name="Martin F."/>
            <person name="Cullen D."/>
            <person name="Grigoriev I.V."/>
            <person name="Hibbett D.S."/>
        </authorList>
    </citation>
    <scope>NUCLEOTIDE SEQUENCE [LARGE SCALE GENOMIC DNA]</scope>
    <source>
        <strain evidence="2">TFB10046</strain>
    </source>
</reference>
<evidence type="ECO:0000313" key="2">
    <source>
        <dbReference type="Proteomes" id="UP000006514"/>
    </source>
</evidence>
<dbReference type="InParanoid" id="J0WW59"/>
<name>J0WW59_AURST</name>
<accession>J0WW59</accession>
<protein>
    <submittedName>
        <fullName evidence="1">Uncharacterized protein</fullName>
    </submittedName>
</protein>
<gene>
    <name evidence="1" type="ORF">AURDEDRAFT_128086</name>
</gene>
<dbReference type="KEGG" id="adl:AURDEDRAFT_128086"/>
<dbReference type="AlphaFoldDB" id="J0WW59"/>
<sequence>MHRVELLPATSLVPIINVLAALPKLATHETRSSFAHVKLPDITSWGSAPEAGQAGSASGTLGFETLVRVTSYRRDRDVRLSNMRKARKVREKPAGVLCGRRTPWAGTSYIHIESLQDVYIWLLFDRNGQMLELWEQRKQTEQRDQRARGNIDGA</sequence>